<evidence type="ECO:0000313" key="1">
    <source>
        <dbReference type="EMBL" id="MDG3005976.1"/>
    </source>
</evidence>
<keyword evidence="2" id="KW-1185">Reference proteome</keyword>
<accession>A0ABT6FEH3</accession>
<gene>
    <name evidence="1" type="ORF">PZE19_19535</name>
</gene>
<sequence length="205" mass="22234">MSNHHPFRLVPSVEHIEPRLAPSSGFLGNVHETMALFHQLAQQQRAAVRESREVAREAQHEAIQIQTDKIREHANAALAAGIVSGATSIASGVGTLKGAGGKGISGADHLAHKGHTSEKGLLGIVGQSLAGIGQLEQGTLLAIRDAGLQEQKELLAEEHERLAHRTELNEQEFIQQMMETMHQVREQLQQIANAQTESLRAIIRA</sequence>
<dbReference type="EMBL" id="JARRAG010000002">
    <property type="protein sequence ID" value="MDG3005976.1"/>
    <property type="molecule type" value="Genomic_DNA"/>
</dbReference>
<dbReference type="RefSeq" id="WP_277862283.1">
    <property type="nucleotide sequence ID" value="NZ_JARRAG010000002.1"/>
</dbReference>
<evidence type="ECO:0000313" key="2">
    <source>
        <dbReference type="Proteomes" id="UP001216907"/>
    </source>
</evidence>
<organism evidence="1 2">
    <name type="scientific">Paludisphaera mucosa</name>
    <dbReference type="NCBI Taxonomy" id="3030827"/>
    <lineage>
        <taxon>Bacteria</taxon>
        <taxon>Pseudomonadati</taxon>
        <taxon>Planctomycetota</taxon>
        <taxon>Planctomycetia</taxon>
        <taxon>Isosphaerales</taxon>
        <taxon>Isosphaeraceae</taxon>
        <taxon>Paludisphaera</taxon>
    </lineage>
</organism>
<reference evidence="1 2" key="1">
    <citation type="submission" date="2023-03" db="EMBL/GenBank/DDBJ databases">
        <title>Paludisphaera mucosa sp. nov. a novel planctomycete from northern fen.</title>
        <authorList>
            <person name="Ivanova A."/>
        </authorList>
    </citation>
    <scope>NUCLEOTIDE SEQUENCE [LARGE SCALE GENOMIC DNA]</scope>
    <source>
        <strain evidence="1 2">Pla2</strain>
    </source>
</reference>
<proteinExistence type="predicted"/>
<comment type="caution">
    <text evidence="1">The sequence shown here is derived from an EMBL/GenBank/DDBJ whole genome shotgun (WGS) entry which is preliminary data.</text>
</comment>
<dbReference type="Proteomes" id="UP001216907">
    <property type="component" value="Unassembled WGS sequence"/>
</dbReference>
<name>A0ABT6FEH3_9BACT</name>
<protein>
    <submittedName>
        <fullName evidence="1">Uncharacterized protein</fullName>
    </submittedName>
</protein>